<gene>
    <name evidence="2" type="ORF">C2869_09310</name>
</gene>
<keyword evidence="1" id="KW-0732">Signal</keyword>
<protein>
    <submittedName>
        <fullName evidence="2">Uncharacterized protein</fullName>
    </submittedName>
</protein>
<name>A0A2S0VQX0_9ALTE</name>
<keyword evidence="3" id="KW-1185">Reference proteome</keyword>
<sequence length="462" mass="52076">MINKNIHLTRQLTVKLNAWLKTSLALLILISSTLAFADDKTSVYDDMRKLLGAEDYQAAYVLGSRYKLLQGEPHFDYLYGIAAINSGYLPQGILALERYLKAVPTNDRARLELAKGYYEIGAYARARQEFEFVLRYNPPANVRNKIQQYLDAMQADSLISKRNKTGSYFELTAGYDSNSNAGTYNNEIEFGSNTPDLAVRTAITDPDAKENPSRFVQLTLGSQFLRRVGGGLGVYAGLDLDTKHYFSAQQFDTDTLAAYTGFSFLKGIGLYRLTLSGSKFFVGGNEYRNTLSWNGEARYDLGSGYEASGIAQYSELKHADASSSQDATVFTLGLGLSKQFNTSWKPRLVLRTTWSQDSNLNQRVDLDKQTKSLRLSASVTPSAKSNLALNLAYQTADYADSFSNDFKNIREDELWQTSLNYSYLLNKKWLWRTSLSWAENDSTRDIFPYRRGTASMSLRYLF</sequence>
<dbReference type="RefSeq" id="WP_108602676.1">
    <property type="nucleotide sequence ID" value="NZ_CP026604.1"/>
</dbReference>
<feature type="chain" id="PRO_5015410511" evidence="1">
    <location>
        <begin position="38"/>
        <end position="462"/>
    </location>
</feature>
<dbReference type="OrthoDB" id="5614121at2"/>
<organism evidence="2 3">
    <name type="scientific">Saccharobesus litoralis</name>
    <dbReference type="NCBI Taxonomy" id="2172099"/>
    <lineage>
        <taxon>Bacteria</taxon>
        <taxon>Pseudomonadati</taxon>
        <taxon>Pseudomonadota</taxon>
        <taxon>Gammaproteobacteria</taxon>
        <taxon>Alteromonadales</taxon>
        <taxon>Alteromonadaceae</taxon>
        <taxon>Saccharobesus</taxon>
    </lineage>
</organism>
<accession>A0A2S0VQX0</accession>
<proteinExistence type="predicted"/>
<evidence type="ECO:0000313" key="2">
    <source>
        <dbReference type="EMBL" id="AWB66615.1"/>
    </source>
</evidence>
<reference evidence="2 3" key="1">
    <citation type="submission" date="2018-01" db="EMBL/GenBank/DDBJ databases">
        <title>Genome sequence of a Cantenovulum-like bacteria.</title>
        <authorList>
            <person name="Tan W.R."/>
            <person name="Lau N.-S."/>
            <person name="Go F."/>
            <person name="Amirul A.-A.A."/>
        </authorList>
    </citation>
    <scope>NUCLEOTIDE SEQUENCE [LARGE SCALE GENOMIC DNA]</scope>
    <source>
        <strain evidence="2 3">CCB-QB4</strain>
    </source>
</reference>
<dbReference type="Gene3D" id="1.25.40.10">
    <property type="entry name" value="Tetratricopeptide repeat domain"/>
    <property type="match status" value="1"/>
</dbReference>
<dbReference type="AlphaFoldDB" id="A0A2S0VQX0"/>
<dbReference type="KEGG" id="cate:C2869_09310"/>
<dbReference type="SUPFAM" id="SSF56935">
    <property type="entry name" value="Porins"/>
    <property type="match status" value="1"/>
</dbReference>
<dbReference type="Proteomes" id="UP000244441">
    <property type="component" value="Chromosome"/>
</dbReference>
<feature type="signal peptide" evidence="1">
    <location>
        <begin position="1"/>
        <end position="37"/>
    </location>
</feature>
<evidence type="ECO:0000256" key="1">
    <source>
        <dbReference type="SAM" id="SignalP"/>
    </source>
</evidence>
<dbReference type="EMBL" id="CP026604">
    <property type="protein sequence ID" value="AWB66615.1"/>
    <property type="molecule type" value="Genomic_DNA"/>
</dbReference>
<dbReference type="InterPro" id="IPR011990">
    <property type="entry name" value="TPR-like_helical_dom_sf"/>
</dbReference>
<evidence type="ECO:0000313" key="3">
    <source>
        <dbReference type="Proteomes" id="UP000244441"/>
    </source>
</evidence>
<dbReference type="SUPFAM" id="SSF48452">
    <property type="entry name" value="TPR-like"/>
    <property type="match status" value="1"/>
</dbReference>